<proteinExistence type="predicted"/>
<dbReference type="Proteomes" id="UP000282957">
    <property type="component" value="Unassembled WGS sequence"/>
</dbReference>
<organism evidence="1 2">
    <name type="scientific">Rhodovarius crocodyli</name>
    <dbReference type="NCBI Taxonomy" id="1979269"/>
    <lineage>
        <taxon>Bacteria</taxon>
        <taxon>Pseudomonadati</taxon>
        <taxon>Pseudomonadota</taxon>
        <taxon>Alphaproteobacteria</taxon>
        <taxon>Acetobacterales</taxon>
        <taxon>Roseomonadaceae</taxon>
        <taxon>Rhodovarius</taxon>
    </lineage>
</organism>
<comment type="caution">
    <text evidence="1">The sequence shown here is derived from an EMBL/GenBank/DDBJ whole genome shotgun (WGS) entry which is preliminary data.</text>
</comment>
<sequence>MMHYSNWKAAHDGVTGWFSDMSAGIVDAFLDYQDQKGIPGDLMEIGVAHGRSASLINLHARTREHFIAVDCNAPLLEEAAALLRGQGTGQVIVHGCDSQALPAEDFRQGCVRFMHIDGDHGRGALLNDLTIADQVVGPEGLLVLDDFLAPQYLAATAGVFEWLTLHPKRFEMVLAGHNKAYLARPEAARDYLFFIRDQLPAQLRARGTTDFTFWRMAEPEDWRGFGVAGRQWNRDFVGLREDVNEPERPAAERFAIF</sequence>
<dbReference type="AlphaFoldDB" id="A0A437M254"/>
<dbReference type="OrthoDB" id="7192174at2"/>
<protein>
    <submittedName>
        <fullName evidence="1">Class I SAM-dependent methyltransferase</fullName>
    </submittedName>
</protein>
<name>A0A437M254_9PROT</name>
<gene>
    <name evidence="1" type="ORF">EOD42_21755</name>
</gene>
<keyword evidence="2" id="KW-1185">Reference proteome</keyword>
<dbReference type="RefSeq" id="WP_127789698.1">
    <property type="nucleotide sequence ID" value="NZ_SACL01000010.1"/>
</dbReference>
<dbReference type="SUPFAM" id="SSF53335">
    <property type="entry name" value="S-adenosyl-L-methionine-dependent methyltransferases"/>
    <property type="match status" value="1"/>
</dbReference>
<dbReference type="GO" id="GO:0008168">
    <property type="term" value="F:methyltransferase activity"/>
    <property type="evidence" value="ECO:0007669"/>
    <property type="project" value="UniProtKB-KW"/>
</dbReference>
<keyword evidence="1" id="KW-0808">Transferase</keyword>
<dbReference type="Gene3D" id="3.40.50.150">
    <property type="entry name" value="Vaccinia Virus protein VP39"/>
    <property type="match status" value="1"/>
</dbReference>
<accession>A0A437M254</accession>
<dbReference type="GO" id="GO:0032259">
    <property type="term" value="P:methylation"/>
    <property type="evidence" value="ECO:0007669"/>
    <property type="project" value="UniProtKB-KW"/>
</dbReference>
<evidence type="ECO:0000313" key="2">
    <source>
        <dbReference type="Proteomes" id="UP000282957"/>
    </source>
</evidence>
<dbReference type="Pfam" id="PF13578">
    <property type="entry name" value="Methyltransf_24"/>
    <property type="match status" value="1"/>
</dbReference>
<evidence type="ECO:0000313" key="1">
    <source>
        <dbReference type="EMBL" id="RVT91594.1"/>
    </source>
</evidence>
<reference evidence="1 2" key="1">
    <citation type="submission" date="2019-01" db="EMBL/GenBank/DDBJ databases">
        <authorList>
            <person name="Chen W.-M."/>
        </authorList>
    </citation>
    <scope>NUCLEOTIDE SEQUENCE [LARGE SCALE GENOMIC DNA]</scope>
    <source>
        <strain evidence="1 2">CCP-6</strain>
    </source>
</reference>
<keyword evidence="1" id="KW-0489">Methyltransferase</keyword>
<dbReference type="EMBL" id="SACL01000010">
    <property type="protein sequence ID" value="RVT91594.1"/>
    <property type="molecule type" value="Genomic_DNA"/>
</dbReference>
<dbReference type="InterPro" id="IPR029063">
    <property type="entry name" value="SAM-dependent_MTases_sf"/>
</dbReference>